<reference evidence="1 2" key="1">
    <citation type="submission" date="2020-08" db="EMBL/GenBank/DDBJ databases">
        <title>Putative novel bacterial strains isolated from necrotic wheat leaf tissues caused by Xanthomonas translucens.</title>
        <authorList>
            <person name="Tambong J.T."/>
        </authorList>
    </citation>
    <scope>NUCLEOTIDE SEQUENCE [LARGE SCALE GENOMIC DNA]</scope>
    <source>
        <strain evidence="1 2">DOAB 1069</strain>
    </source>
</reference>
<accession>A0ABR7B079</accession>
<gene>
    <name evidence="1" type="ORF">H8S59_12300</name>
</gene>
<dbReference type="RefSeq" id="WP_187521580.1">
    <property type="nucleotide sequence ID" value="NZ_JACONW010000048.1"/>
</dbReference>
<name>A0ABR7B079_9PSED</name>
<evidence type="ECO:0000313" key="1">
    <source>
        <dbReference type="EMBL" id="MBC3950544.1"/>
    </source>
</evidence>
<protein>
    <submittedName>
        <fullName evidence="1">Uncharacterized protein</fullName>
    </submittedName>
</protein>
<dbReference type="EMBL" id="JACONW010000048">
    <property type="protein sequence ID" value="MBC3950544.1"/>
    <property type="molecule type" value="Genomic_DNA"/>
</dbReference>
<proteinExistence type="predicted"/>
<comment type="caution">
    <text evidence="1">The sequence shown here is derived from an EMBL/GenBank/DDBJ whole genome shotgun (WGS) entry which is preliminary data.</text>
</comment>
<sequence>MSAQMNARPTPLAEIKAGEFARYRVQSNISPDTNYAVVMYRMGSKVCKFSTTYFKNFQSGVRVPKWTKNAIAEGGARCDVKITSVNFSTNAWAVEFSMK</sequence>
<dbReference type="Proteomes" id="UP000651852">
    <property type="component" value="Unassembled WGS sequence"/>
</dbReference>
<evidence type="ECO:0000313" key="2">
    <source>
        <dbReference type="Proteomes" id="UP000651852"/>
    </source>
</evidence>
<organism evidence="1 2">
    <name type="scientific">Pseudomonas folii</name>
    <dbReference type="NCBI Taxonomy" id="2762593"/>
    <lineage>
        <taxon>Bacteria</taxon>
        <taxon>Pseudomonadati</taxon>
        <taxon>Pseudomonadota</taxon>
        <taxon>Gammaproteobacteria</taxon>
        <taxon>Pseudomonadales</taxon>
        <taxon>Pseudomonadaceae</taxon>
        <taxon>Pseudomonas</taxon>
    </lineage>
</organism>
<keyword evidence="2" id="KW-1185">Reference proteome</keyword>